<sequence length="619" mass="69203">MSSRTMRVHVALCCMAVACCSPEGNIRGAANLRFLDVEYFNRSDVDKLVAWQMNHTLQNSSRLRHLHADLEPIFRTLAKMPSGGLSHQGARYALFRFFLHERSWLVKGLEPEGAWQKQPERLRKVWESWVPSYLQQHFEQAKRSEGASLQDLVEIAAVIEDLVRQESRKQMAKVFESLELPLNSVISREQADAAVDMYLLVILTAQNLTLAEPAKNKRRLRVLHRTPAHAGALTWLRHLEDRTLKDDGGGYQFAEVSKVAEAFGFEFPSFNNKECSDLKARLVSMEGGSVKPGRIPLTDFYRSSAYRHWRFSESPEYLRDLGVLDESDPHRPHVILANYIASYNNCMRTDGLYAICCRSICGDMMSTIEQQVSGPEASANRVAELITGLAGTRGLDPKLRKRLDGIAAQSGGHVPLHGRLFAQFLHHAFPRDCPYPHEAGTTNPQTPEDWMKSNGRSTTVSREQLEQLARDTCPADVHDGSAPSYCQSEDADLPWSNSEDRQDLLNVPRHGSPPRSLSAEDAAGNLAPSWSMACLTILPAFVVVAYALGVLLGNTTLRRRCPAVVPAIAFIWMSMMCVAFDLLDMRAAVGAGLIFLAWRILVYRFLPNPVASKSADMEV</sequence>
<evidence type="ECO:0000256" key="3">
    <source>
        <dbReference type="SAM" id="SignalP"/>
    </source>
</evidence>
<dbReference type="OrthoDB" id="408985at2759"/>
<evidence type="ECO:0000313" key="4">
    <source>
        <dbReference type="EMBL" id="CAE6971868.1"/>
    </source>
</evidence>
<organism evidence="4 5">
    <name type="scientific">Symbiodinium natans</name>
    <dbReference type="NCBI Taxonomy" id="878477"/>
    <lineage>
        <taxon>Eukaryota</taxon>
        <taxon>Sar</taxon>
        <taxon>Alveolata</taxon>
        <taxon>Dinophyceae</taxon>
        <taxon>Suessiales</taxon>
        <taxon>Symbiodiniaceae</taxon>
        <taxon>Symbiodinium</taxon>
    </lineage>
</organism>
<keyword evidence="2" id="KW-0472">Membrane</keyword>
<keyword evidence="2" id="KW-1133">Transmembrane helix</keyword>
<feature type="signal peptide" evidence="3">
    <location>
        <begin position="1"/>
        <end position="20"/>
    </location>
</feature>
<evidence type="ECO:0000256" key="1">
    <source>
        <dbReference type="SAM" id="MobiDB-lite"/>
    </source>
</evidence>
<accession>A0A812I628</accession>
<keyword evidence="3" id="KW-0732">Signal</keyword>
<feature type="chain" id="PRO_5032672368" evidence="3">
    <location>
        <begin position="21"/>
        <end position="619"/>
    </location>
</feature>
<protein>
    <submittedName>
        <fullName evidence="4">PyrABCN protein</fullName>
    </submittedName>
</protein>
<gene>
    <name evidence="4" type="primary">pyrABCN</name>
    <name evidence="4" type="ORF">SNAT2548_LOCUS2668</name>
</gene>
<keyword evidence="5" id="KW-1185">Reference proteome</keyword>
<dbReference type="PROSITE" id="PS51257">
    <property type="entry name" value="PROKAR_LIPOPROTEIN"/>
    <property type="match status" value="1"/>
</dbReference>
<reference evidence="4" key="1">
    <citation type="submission" date="2021-02" db="EMBL/GenBank/DDBJ databases">
        <authorList>
            <person name="Dougan E. K."/>
            <person name="Rhodes N."/>
            <person name="Thang M."/>
            <person name="Chan C."/>
        </authorList>
    </citation>
    <scope>NUCLEOTIDE SEQUENCE</scope>
</reference>
<dbReference type="Proteomes" id="UP000604046">
    <property type="component" value="Unassembled WGS sequence"/>
</dbReference>
<dbReference type="AlphaFoldDB" id="A0A812I628"/>
<proteinExistence type="predicted"/>
<feature type="region of interest" description="Disordered" evidence="1">
    <location>
        <begin position="435"/>
        <end position="461"/>
    </location>
</feature>
<keyword evidence="2" id="KW-0812">Transmembrane</keyword>
<feature type="transmembrane region" description="Helical" evidence="2">
    <location>
        <begin position="530"/>
        <end position="552"/>
    </location>
</feature>
<dbReference type="EMBL" id="CAJNDS010000158">
    <property type="protein sequence ID" value="CAE6971868.1"/>
    <property type="molecule type" value="Genomic_DNA"/>
</dbReference>
<name>A0A812I628_9DINO</name>
<evidence type="ECO:0000256" key="2">
    <source>
        <dbReference type="SAM" id="Phobius"/>
    </source>
</evidence>
<feature type="transmembrane region" description="Helical" evidence="2">
    <location>
        <begin position="589"/>
        <end position="606"/>
    </location>
</feature>
<feature type="region of interest" description="Disordered" evidence="1">
    <location>
        <begin position="475"/>
        <end position="520"/>
    </location>
</feature>
<comment type="caution">
    <text evidence="4">The sequence shown here is derived from an EMBL/GenBank/DDBJ whole genome shotgun (WGS) entry which is preliminary data.</text>
</comment>
<feature type="transmembrane region" description="Helical" evidence="2">
    <location>
        <begin position="564"/>
        <end position="583"/>
    </location>
</feature>
<evidence type="ECO:0000313" key="5">
    <source>
        <dbReference type="Proteomes" id="UP000604046"/>
    </source>
</evidence>